<dbReference type="GO" id="GO:0005524">
    <property type="term" value="F:ATP binding"/>
    <property type="evidence" value="ECO:0007669"/>
    <property type="project" value="UniProtKB-KW"/>
</dbReference>
<feature type="binding site" evidence="9">
    <location>
        <begin position="194"/>
        <end position="195"/>
    </location>
    <ligand>
        <name>alpha-D-glucose 1-phosphate</name>
        <dbReference type="ChEBI" id="CHEBI:58601"/>
    </ligand>
</feature>
<protein>
    <recommendedName>
        <fullName evidence="9">Glucose-1-phosphate adenylyltransferase</fullName>
        <ecNumber evidence="9">2.7.7.27</ecNumber>
    </recommendedName>
    <alternativeName>
        <fullName evidence="9">ADP-glucose pyrophosphorylase</fullName>
        <shortName evidence="9">ADPGlc PPase</shortName>
    </alternativeName>
    <alternativeName>
        <fullName evidence="9">ADP-glucose synthase</fullName>
    </alternativeName>
</protein>
<evidence type="ECO:0000259" key="10">
    <source>
        <dbReference type="Pfam" id="PF00483"/>
    </source>
</evidence>
<dbReference type="GO" id="GO:0005978">
    <property type="term" value="P:glycogen biosynthetic process"/>
    <property type="evidence" value="ECO:0007669"/>
    <property type="project" value="UniProtKB-UniRule"/>
</dbReference>
<evidence type="ECO:0000313" key="12">
    <source>
        <dbReference type="EMBL" id="GEA50942.1"/>
    </source>
</evidence>
<dbReference type="CDD" id="cd02508">
    <property type="entry name" value="ADP_Glucose_PP"/>
    <property type="match status" value="1"/>
</dbReference>
<dbReference type="CDD" id="cd04651">
    <property type="entry name" value="LbH_G1P_AT_C"/>
    <property type="match status" value="1"/>
</dbReference>
<comment type="catalytic activity">
    <reaction evidence="9">
        <text>alpha-D-glucose 1-phosphate + ATP + H(+) = ADP-alpha-D-glucose + diphosphate</text>
        <dbReference type="Rhea" id="RHEA:12120"/>
        <dbReference type="ChEBI" id="CHEBI:15378"/>
        <dbReference type="ChEBI" id="CHEBI:30616"/>
        <dbReference type="ChEBI" id="CHEBI:33019"/>
        <dbReference type="ChEBI" id="CHEBI:57498"/>
        <dbReference type="ChEBI" id="CHEBI:58601"/>
        <dbReference type="EC" id="2.7.7.27"/>
    </reaction>
</comment>
<evidence type="ECO:0000256" key="9">
    <source>
        <dbReference type="HAMAP-Rule" id="MF_00624"/>
    </source>
</evidence>
<keyword evidence="4 9" id="KW-0548">Nucleotidyltransferase</keyword>
<evidence type="ECO:0000256" key="6">
    <source>
        <dbReference type="ARBA" id="ARBA00022840"/>
    </source>
</evidence>
<dbReference type="HAMAP" id="MF_00624">
    <property type="entry name" value="GlgC"/>
    <property type="match status" value="1"/>
</dbReference>
<evidence type="ECO:0000256" key="7">
    <source>
        <dbReference type="ARBA" id="ARBA00023056"/>
    </source>
</evidence>
<organism evidence="12 13">
    <name type="scientific">Vibrio inusitatus NBRC 102082</name>
    <dbReference type="NCBI Taxonomy" id="1219070"/>
    <lineage>
        <taxon>Bacteria</taxon>
        <taxon>Pseudomonadati</taxon>
        <taxon>Pseudomonadota</taxon>
        <taxon>Gammaproteobacteria</taxon>
        <taxon>Vibrionales</taxon>
        <taxon>Vibrionaceae</taxon>
        <taxon>Vibrio</taxon>
    </lineage>
</organism>
<dbReference type="PANTHER" id="PTHR43523:SF2">
    <property type="entry name" value="GLUCOSE-1-PHOSPHATE ADENYLYLTRANSFERASE"/>
    <property type="match status" value="1"/>
</dbReference>
<evidence type="ECO:0000256" key="3">
    <source>
        <dbReference type="ARBA" id="ARBA00022679"/>
    </source>
</evidence>
<dbReference type="InterPro" id="IPR029044">
    <property type="entry name" value="Nucleotide-diphossugar_trans"/>
</dbReference>
<feature type="site" description="Could play a key role in the communication between the regulatory and the substrate sites" evidence="9">
    <location>
        <position position="74"/>
    </location>
</feature>
<feature type="domain" description="Nucleotidyl transferase" evidence="10">
    <location>
        <begin position="22"/>
        <end position="286"/>
    </location>
</feature>
<keyword evidence="7 9" id="KW-0320">Glycogen biosynthesis</keyword>
<comment type="caution">
    <text evidence="12">The sequence shown here is derived from an EMBL/GenBank/DDBJ whole genome shotgun (WGS) entry which is preliminary data.</text>
</comment>
<dbReference type="Pfam" id="PF24894">
    <property type="entry name" value="Hexapep_GlmU"/>
    <property type="match status" value="1"/>
</dbReference>
<dbReference type="EC" id="2.7.7.27" evidence="9"/>
<dbReference type="InterPro" id="IPR011004">
    <property type="entry name" value="Trimer_LpxA-like_sf"/>
</dbReference>
<evidence type="ECO:0000256" key="4">
    <source>
        <dbReference type="ARBA" id="ARBA00022695"/>
    </source>
</evidence>
<dbReference type="InterPro" id="IPR005835">
    <property type="entry name" value="NTP_transferase_dom"/>
</dbReference>
<dbReference type="PROSITE" id="PS00808">
    <property type="entry name" value="ADP_GLC_PYROPHOSPH_1"/>
    <property type="match status" value="1"/>
</dbReference>
<comment type="pathway">
    <text evidence="9">Glycan biosynthesis; glycogen biosynthesis.</text>
</comment>
<dbReference type="UniPathway" id="UPA00164"/>
<proteinExistence type="inferred from homology"/>
<dbReference type="SUPFAM" id="SSF53448">
    <property type="entry name" value="Nucleotide-diphospho-sugar transferases"/>
    <property type="match status" value="1"/>
</dbReference>
<feature type="binding site" evidence="9">
    <location>
        <position position="114"/>
    </location>
    <ligand>
        <name>alpha-D-glucose 1-phosphate</name>
        <dbReference type="ChEBI" id="CHEBI:58601"/>
    </ligand>
</feature>
<dbReference type="PANTHER" id="PTHR43523">
    <property type="entry name" value="GLUCOSE-1-PHOSPHATE ADENYLYLTRANSFERASE-RELATED"/>
    <property type="match status" value="1"/>
</dbReference>
<dbReference type="Proteomes" id="UP000318717">
    <property type="component" value="Unassembled WGS sequence"/>
</dbReference>
<dbReference type="InterPro" id="IPR011831">
    <property type="entry name" value="ADP-Glc_PPase"/>
</dbReference>
<evidence type="ECO:0000256" key="1">
    <source>
        <dbReference type="ARBA" id="ARBA00010443"/>
    </source>
</evidence>
<dbReference type="Gene3D" id="2.160.10.10">
    <property type="entry name" value="Hexapeptide repeat proteins"/>
    <property type="match status" value="1"/>
</dbReference>
<name>A0A4Y3HW04_9VIBR</name>
<dbReference type="NCBIfam" id="TIGR02091">
    <property type="entry name" value="glgC"/>
    <property type="match status" value="1"/>
</dbReference>
<evidence type="ECO:0000313" key="13">
    <source>
        <dbReference type="Proteomes" id="UP000318717"/>
    </source>
</evidence>
<dbReference type="InterPro" id="IPR056818">
    <property type="entry name" value="GlmU/GlgC-like_hexapep"/>
</dbReference>
<dbReference type="InterPro" id="IPR023049">
    <property type="entry name" value="GlgC_bac"/>
</dbReference>
<dbReference type="AlphaFoldDB" id="A0A4Y3HW04"/>
<dbReference type="NCBIfam" id="NF002023">
    <property type="entry name" value="PRK00844.1"/>
    <property type="match status" value="1"/>
</dbReference>
<dbReference type="EMBL" id="BJLF01000007">
    <property type="protein sequence ID" value="GEA50942.1"/>
    <property type="molecule type" value="Genomic_DNA"/>
</dbReference>
<dbReference type="SUPFAM" id="SSF51161">
    <property type="entry name" value="Trimeric LpxA-like enzymes"/>
    <property type="match status" value="1"/>
</dbReference>
<dbReference type="Gene3D" id="3.90.550.10">
    <property type="entry name" value="Spore Coat Polysaccharide Biosynthesis Protein SpsA, Chain A"/>
    <property type="match status" value="1"/>
</dbReference>
<evidence type="ECO:0000259" key="11">
    <source>
        <dbReference type="Pfam" id="PF24894"/>
    </source>
</evidence>
<feature type="domain" description="Glucose-1-phosphate adenylyltransferase/Bifunctional protein GlmU-like C-terminal hexapeptide" evidence="11">
    <location>
        <begin position="310"/>
        <end position="413"/>
    </location>
</feature>
<dbReference type="PROSITE" id="PS00809">
    <property type="entry name" value="ADP_GLC_PYROPHOSPH_2"/>
    <property type="match status" value="1"/>
</dbReference>
<dbReference type="InterPro" id="IPR005836">
    <property type="entry name" value="ADP_Glu_pyroP_CS"/>
</dbReference>
<comment type="similarity">
    <text evidence="1 9">Belongs to the bacterial/plant glucose-1-phosphate adenylyltransferase family.</text>
</comment>
<feature type="binding site" evidence="9">
    <location>
        <position position="179"/>
    </location>
    <ligand>
        <name>alpha-D-glucose 1-phosphate</name>
        <dbReference type="ChEBI" id="CHEBI:58601"/>
    </ligand>
</feature>
<keyword evidence="6 9" id="KW-0067">ATP-binding</keyword>
<gene>
    <name evidence="9 12" type="primary">glgC</name>
    <name evidence="12" type="ORF">VIN01S_17460</name>
</gene>
<keyword evidence="5 9" id="KW-0547">Nucleotide-binding</keyword>
<keyword evidence="2 9" id="KW-0321">Glycogen metabolism</keyword>
<keyword evidence="3 9" id="KW-0808">Transferase</keyword>
<evidence type="ECO:0000256" key="8">
    <source>
        <dbReference type="ARBA" id="ARBA00023277"/>
    </source>
</evidence>
<dbReference type="GO" id="GO:0008878">
    <property type="term" value="F:glucose-1-phosphate adenylyltransferase activity"/>
    <property type="evidence" value="ECO:0007669"/>
    <property type="project" value="UniProtKB-UniRule"/>
</dbReference>
<keyword evidence="13" id="KW-1185">Reference proteome</keyword>
<dbReference type="Pfam" id="PF00483">
    <property type="entry name" value="NTP_transferase"/>
    <property type="match status" value="1"/>
</dbReference>
<keyword evidence="8 9" id="KW-0119">Carbohydrate metabolism</keyword>
<dbReference type="NCBIfam" id="NF001947">
    <property type="entry name" value="PRK00725.1"/>
    <property type="match status" value="1"/>
</dbReference>
<feature type="binding site" evidence="9">
    <location>
        <position position="212"/>
    </location>
    <ligand>
        <name>alpha-D-glucose 1-phosphate</name>
        <dbReference type="ChEBI" id="CHEBI:58601"/>
    </ligand>
</feature>
<comment type="function">
    <text evidence="9">Involved in the biosynthesis of ADP-glucose, a building block required for the elongation reactions to produce glycogen. Catalyzes the reaction between ATP and alpha-D-glucose 1-phosphate (G1P) to produce pyrophosphate and ADP-Glc.</text>
</comment>
<evidence type="ECO:0000256" key="2">
    <source>
        <dbReference type="ARBA" id="ARBA00022600"/>
    </source>
</evidence>
<evidence type="ECO:0000256" key="5">
    <source>
        <dbReference type="ARBA" id="ARBA00022741"/>
    </source>
</evidence>
<sequence>MTEHNNNYSHLSSNKLVRNTVALVLAGGKGTRLKGLTKEIAKPAVSFGGKYKIIDFTLSNCINSGIRRVGVLTQFMAHDLIDHVQKGWGFMTNSTLDEGVAIIPAQQRVGESWYRGTADAVYQNLDLIRRRKCEQVLILGGDHIYKMDYSRMLNFHAESGADVTVACIKKPLEQASSFGVMSLDADGRIVQFDEKPENPTPHPKDPSQALVSMGIYIFNADILDKELNDALLDPEYGHDFGHNIIPNLLERARVNGYVFTERHPGNNGYWRDVGDLDEYYAASMDLVAPDPELDLYDHSWPIITQQQQRPGAKFVFNEEGRKGFAVDSVLSAGTIISGAEINHSLVAGNCRVEEGTVLQDSIILPESVIGKNCRLTKVIVGESTIIPDGTVIGENLEEDSKLYEVTKGGVVLVTEASFQ</sequence>
<accession>A0A4Y3HW04</accession>
<feature type="site" description="Could play a key role in the communication between the regulatory and the substrate sites" evidence="9">
    <location>
        <position position="113"/>
    </location>
</feature>
<comment type="subunit">
    <text evidence="9">Homotetramer.</text>
</comment>
<reference evidence="12 13" key="1">
    <citation type="submission" date="2019-06" db="EMBL/GenBank/DDBJ databases">
        <title>Whole genome shotgun sequence of Vibrio inusitatus NBRC 102082.</title>
        <authorList>
            <person name="Hosoyama A."/>
            <person name="Uohara A."/>
            <person name="Ohji S."/>
            <person name="Ichikawa N."/>
        </authorList>
    </citation>
    <scope>NUCLEOTIDE SEQUENCE [LARGE SCALE GENOMIC DNA]</scope>
    <source>
        <strain evidence="12 13">NBRC 102082</strain>
    </source>
</reference>
<dbReference type="RefSeq" id="WP_141345285.1">
    <property type="nucleotide sequence ID" value="NZ_BJLF01000007.1"/>
</dbReference>
<dbReference type="OrthoDB" id="9801810at2"/>
<dbReference type="PROSITE" id="PS00810">
    <property type="entry name" value="ADP_GLC_PYROPHOSPH_3"/>
    <property type="match status" value="1"/>
</dbReference>